<protein>
    <submittedName>
        <fullName evidence="2">Uncharacterized protein</fullName>
    </submittedName>
</protein>
<organism evidence="2 3">
    <name type="scientific">Galdieria yellowstonensis</name>
    <dbReference type="NCBI Taxonomy" id="3028027"/>
    <lineage>
        <taxon>Eukaryota</taxon>
        <taxon>Rhodophyta</taxon>
        <taxon>Bangiophyceae</taxon>
        <taxon>Galdieriales</taxon>
        <taxon>Galdieriaceae</taxon>
        <taxon>Galdieria</taxon>
    </lineage>
</organism>
<proteinExistence type="predicted"/>
<accession>A0AAV9IN84</accession>
<dbReference type="EMBL" id="JANCYU010000069">
    <property type="protein sequence ID" value="KAK4528743.1"/>
    <property type="molecule type" value="Genomic_DNA"/>
</dbReference>
<evidence type="ECO:0000313" key="2">
    <source>
        <dbReference type="EMBL" id="KAK4528743.1"/>
    </source>
</evidence>
<gene>
    <name evidence="2" type="ORF">GAYE_SCF64G6689</name>
</gene>
<dbReference type="Proteomes" id="UP001300502">
    <property type="component" value="Unassembled WGS sequence"/>
</dbReference>
<keyword evidence="1" id="KW-0732">Signal</keyword>
<keyword evidence="3" id="KW-1185">Reference proteome</keyword>
<evidence type="ECO:0000313" key="3">
    <source>
        <dbReference type="Proteomes" id="UP001300502"/>
    </source>
</evidence>
<dbReference type="AlphaFoldDB" id="A0AAV9IN84"/>
<name>A0AAV9IN84_9RHOD</name>
<evidence type="ECO:0000256" key="1">
    <source>
        <dbReference type="SAM" id="SignalP"/>
    </source>
</evidence>
<reference evidence="2 3" key="1">
    <citation type="submission" date="2022-07" db="EMBL/GenBank/DDBJ databases">
        <title>Genome-wide signatures of adaptation to extreme environments.</title>
        <authorList>
            <person name="Cho C.H."/>
            <person name="Yoon H.S."/>
        </authorList>
    </citation>
    <scope>NUCLEOTIDE SEQUENCE [LARGE SCALE GENOMIC DNA]</scope>
    <source>
        <strain evidence="2 3">108.79 E11</strain>
    </source>
</reference>
<feature type="chain" id="PRO_5043440617" evidence="1">
    <location>
        <begin position="24"/>
        <end position="84"/>
    </location>
</feature>
<sequence>MYECAWNLLKGKVILEFFRLLLSIDDATTFFASHAPIVSPPLVKLLKSSKTHPQWTSQSAECCSACSIVSFKAERFQVHGTHFF</sequence>
<comment type="caution">
    <text evidence="2">The sequence shown here is derived from an EMBL/GenBank/DDBJ whole genome shotgun (WGS) entry which is preliminary data.</text>
</comment>
<feature type="signal peptide" evidence="1">
    <location>
        <begin position="1"/>
        <end position="23"/>
    </location>
</feature>